<proteinExistence type="predicted"/>
<dbReference type="EMBL" id="LQPG01000039">
    <property type="protein sequence ID" value="ORW08070.1"/>
    <property type="molecule type" value="Genomic_DNA"/>
</dbReference>
<evidence type="ECO:0000313" key="2">
    <source>
        <dbReference type="Proteomes" id="UP000193866"/>
    </source>
</evidence>
<protein>
    <submittedName>
        <fullName evidence="1">Uncharacterized protein</fullName>
    </submittedName>
</protein>
<dbReference type="AlphaFoldDB" id="A0A1X1YAN4"/>
<reference evidence="1 2" key="1">
    <citation type="submission" date="2016-01" db="EMBL/GenBank/DDBJ databases">
        <title>The new phylogeny of the genus Mycobacterium.</title>
        <authorList>
            <person name="Tarcisio F."/>
            <person name="Conor M."/>
            <person name="Antonella G."/>
            <person name="Elisabetta G."/>
            <person name="Giulia F.S."/>
            <person name="Sara T."/>
            <person name="Anna F."/>
            <person name="Clotilde B."/>
            <person name="Roberto B."/>
            <person name="Veronica D.S."/>
            <person name="Fabio R."/>
            <person name="Monica P."/>
            <person name="Olivier J."/>
            <person name="Enrico T."/>
            <person name="Nicola S."/>
        </authorList>
    </citation>
    <scope>NUCLEOTIDE SEQUENCE [LARGE SCALE GENOMIC DNA]</scope>
    <source>
        <strain evidence="1 2">DSM 45394</strain>
    </source>
</reference>
<evidence type="ECO:0000313" key="1">
    <source>
        <dbReference type="EMBL" id="ORW08070.1"/>
    </source>
</evidence>
<keyword evidence="2" id="KW-1185">Reference proteome</keyword>
<organism evidence="1 2">
    <name type="scientific">Mycolicibacter longobardus</name>
    <dbReference type="NCBI Taxonomy" id="1108812"/>
    <lineage>
        <taxon>Bacteria</taxon>
        <taxon>Bacillati</taxon>
        <taxon>Actinomycetota</taxon>
        <taxon>Actinomycetes</taxon>
        <taxon>Mycobacteriales</taxon>
        <taxon>Mycobacteriaceae</taxon>
        <taxon>Mycolicibacter</taxon>
    </lineage>
</organism>
<name>A0A1X1YAN4_9MYCO</name>
<dbReference type="Proteomes" id="UP000193866">
    <property type="component" value="Unassembled WGS sequence"/>
</dbReference>
<gene>
    <name evidence="1" type="ORF">AWC16_20260</name>
</gene>
<comment type="caution">
    <text evidence="1">The sequence shown here is derived from an EMBL/GenBank/DDBJ whole genome shotgun (WGS) entry which is preliminary data.</text>
</comment>
<sequence>MLLNQSEENFRGYRHGATLSEVAAFELPEELVSQIADGVPVQALESVFRELNIDTPTAEWALRYRLNRNRSLSVGDVVIVGELAYAVESCGWAPVALVAEQITNRASESPVG</sequence>
<accession>A0A1X1YAN4</accession>